<feature type="signal peptide" evidence="2">
    <location>
        <begin position="1"/>
        <end position="21"/>
    </location>
</feature>
<accession>A0A1H3P2P3</accession>
<evidence type="ECO:0008006" key="5">
    <source>
        <dbReference type="Google" id="ProtNLM"/>
    </source>
</evidence>
<proteinExistence type="predicted"/>
<reference evidence="3 4" key="1">
    <citation type="submission" date="2016-10" db="EMBL/GenBank/DDBJ databases">
        <authorList>
            <person name="de Groot N.N."/>
        </authorList>
    </citation>
    <scope>NUCLEOTIDE SEQUENCE [LARGE SCALE GENOMIC DNA]</scope>
    <source>
        <strain evidence="3 4">DSM 26880</strain>
    </source>
</reference>
<dbReference type="EMBL" id="FNPF01000041">
    <property type="protein sequence ID" value="SDY94689.1"/>
    <property type="molecule type" value="Genomic_DNA"/>
</dbReference>
<name>A0A1H3P2P3_9RHOB</name>
<feature type="region of interest" description="Disordered" evidence="1">
    <location>
        <begin position="193"/>
        <end position="260"/>
    </location>
</feature>
<protein>
    <recommendedName>
        <fullName evidence="5">DUF2059 domain-containing protein</fullName>
    </recommendedName>
</protein>
<evidence type="ECO:0000313" key="4">
    <source>
        <dbReference type="Proteomes" id="UP000199286"/>
    </source>
</evidence>
<evidence type="ECO:0000256" key="2">
    <source>
        <dbReference type="SAM" id="SignalP"/>
    </source>
</evidence>
<feature type="compositionally biased region" description="Polar residues" evidence="1">
    <location>
        <begin position="224"/>
        <end position="237"/>
    </location>
</feature>
<gene>
    <name evidence="3" type="ORF">SAMN05444340_1412</name>
</gene>
<dbReference type="Proteomes" id="UP000199286">
    <property type="component" value="Unassembled WGS sequence"/>
</dbReference>
<keyword evidence="2" id="KW-0732">Signal</keyword>
<evidence type="ECO:0000313" key="3">
    <source>
        <dbReference type="EMBL" id="SDY94689.1"/>
    </source>
</evidence>
<sequence length="376" mass="40131">MRVLMTSVALCALMTPLPVAAQSTSTTSDSDVYRNDLPETHDGIELPEVGAAANGMAADLEQAYLTAAASAFALQQYGNMAAMKYADGTVRDLGDRMILLGEAVLDRLDVPGDQRDGSPLLSAYVRADLEVLKALNGEQFDQVFAAWVTTVYPSIVDAWSYLGEDARFADLAGAVKPRLEDQMAAARSVLQGASAAQVPSGDDSTGDNTEAIGAEGQTGERQHTPQTEQPNVQTGENYQHEQVETDPQTATRTLPDDVGQPETAAAAGELGIVNPAIVFALIEEPSTELAQLKRAPDFSADNTRVVSLDEYLQESELRTLDEMLSAHQSNVDTVRGAMAGHQVVEEALSRTGASLDRLVAFDVLDEGIVLYTRSAQ</sequence>
<keyword evidence="4" id="KW-1185">Reference proteome</keyword>
<feature type="chain" id="PRO_5011793835" description="DUF2059 domain-containing protein" evidence="2">
    <location>
        <begin position="22"/>
        <end position="376"/>
    </location>
</feature>
<organism evidence="3 4">
    <name type="scientific">Citreimonas salinaria</name>
    <dbReference type="NCBI Taxonomy" id="321339"/>
    <lineage>
        <taxon>Bacteria</taxon>
        <taxon>Pseudomonadati</taxon>
        <taxon>Pseudomonadota</taxon>
        <taxon>Alphaproteobacteria</taxon>
        <taxon>Rhodobacterales</taxon>
        <taxon>Roseobacteraceae</taxon>
        <taxon>Citreimonas</taxon>
    </lineage>
</organism>
<dbReference type="RefSeq" id="WP_089886490.1">
    <property type="nucleotide sequence ID" value="NZ_FNPF01000041.1"/>
</dbReference>
<evidence type="ECO:0000256" key="1">
    <source>
        <dbReference type="SAM" id="MobiDB-lite"/>
    </source>
</evidence>
<dbReference type="AlphaFoldDB" id="A0A1H3P2P3"/>